<keyword evidence="3" id="KW-1185">Reference proteome</keyword>
<dbReference type="AlphaFoldDB" id="A0A0S4KS16"/>
<accession>A0A0S4KS16</accession>
<organism evidence="2 3">
    <name type="scientific">Candidatus Nitrospira inopinata</name>
    <dbReference type="NCBI Taxonomy" id="1715989"/>
    <lineage>
        <taxon>Bacteria</taxon>
        <taxon>Pseudomonadati</taxon>
        <taxon>Nitrospirota</taxon>
        <taxon>Nitrospiria</taxon>
        <taxon>Nitrospirales</taxon>
        <taxon>Nitrospiraceae</taxon>
        <taxon>Nitrospira</taxon>
    </lineage>
</organism>
<proteinExistence type="predicted"/>
<dbReference type="InterPro" id="IPR002509">
    <property type="entry name" value="NODB_dom"/>
</dbReference>
<dbReference type="Pfam" id="PF01522">
    <property type="entry name" value="Polysacc_deac_1"/>
    <property type="match status" value="1"/>
</dbReference>
<evidence type="ECO:0000259" key="1">
    <source>
        <dbReference type="PROSITE" id="PS51677"/>
    </source>
</evidence>
<dbReference type="InterPro" id="IPR011330">
    <property type="entry name" value="Glyco_hydro/deAcase_b/a-brl"/>
</dbReference>
<dbReference type="GO" id="GO:0016810">
    <property type="term" value="F:hydrolase activity, acting on carbon-nitrogen (but not peptide) bonds"/>
    <property type="evidence" value="ECO:0007669"/>
    <property type="project" value="InterPro"/>
</dbReference>
<protein>
    <recommendedName>
        <fullName evidence="1">NodB homology domain-containing protein</fullName>
    </recommendedName>
</protein>
<dbReference type="SUPFAM" id="SSF88713">
    <property type="entry name" value="Glycoside hydrolase/deacetylase"/>
    <property type="match status" value="1"/>
</dbReference>
<dbReference type="RefSeq" id="WP_062481983.1">
    <property type="nucleotide sequence ID" value="NZ_LN885086.1"/>
</dbReference>
<feature type="domain" description="NodB homology" evidence="1">
    <location>
        <begin position="19"/>
        <end position="260"/>
    </location>
</feature>
<dbReference type="KEGG" id="nio:NITINOP_0198"/>
<dbReference type="PROSITE" id="PS51677">
    <property type="entry name" value="NODB"/>
    <property type="match status" value="1"/>
</dbReference>
<evidence type="ECO:0000313" key="2">
    <source>
        <dbReference type="EMBL" id="CUQ65174.1"/>
    </source>
</evidence>
<name>A0A0S4KS16_9BACT</name>
<evidence type="ECO:0000313" key="3">
    <source>
        <dbReference type="Proteomes" id="UP000066284"/>
    </source>
</evidence>
<sequence length="308" mass="34719">MESGSFRLIGQETNEAAVRRFHFTIDCDWVPGSQAGLERLLTLCDAHRIRGTIFFAGRFAESYPDLVRDCHRRGHELGTHGWAHGSLEEDEDFRLAGYEQQREWIRLATDAVESASGIRPIIFRAPNLRIGEATFRALADEGYRFDSSVPARRFDMGFGRVHYTDYFWAPLAPYRPSAQDLGRPGQHAIVEIPPSACLFPVNLAALRVLGLPALTSMIRWIGRRSPHLVFYCHPFEVLHAKDQRFPKNMSKWNQRGMSPANLSLVDAFIESVLDLGYASDTIFGAVPRQIGFHRPIVPEAVGCQSDHA</sequence>
<dbReference type="GO" id="GO:0005975">
    <property type="term" value="P:carbohydrate metabolic process"/>
    <property type="evidence" value="ECO:0007669"/>
    <property type="project" value="InterPro"/>
</dbReference>
<dbReference type="EMBL" id="LN885086">
    <property type="protein sequence ID" value="CUQ65174.1"/>
    <property type="molecule type" value="Genomic_DNA"/>
</dbReference>
<dbReference type="Gene3D" id="3.20.20.370">
    <property type="entry name" value="Glycoside hydrolase/deacetylase"/>
    <property type="match status" value="1"/>
</dbReference>
<reference evidence="3" key="1">
    <citation type="submission" date="2015-09" db="EMBL/GenBank/DDBJ databases">
        <authorList>
            <person name="Daims H."/>
        </authorList>
    </citation>
    <scope>NUCLEOTIDE SEQUENCE [LARGE SCALE GENOMIC DNA]</scope>
</reference>
<dbReference type="OrthoDB" id="9806342at2"/>
<dbReference type="PANTHER" id="PTHR47561:SF1">
    <property type="entry name" value="POLYSACCHARIDE DEACETYLASE FAMILY PROTEIN (AFU_ORTHOLOGUE AFUA_6G05030)"/>
    <property type="match status" value="1"/>
</dbReference>
<dbReference type="PANTHER" id="PTHR47561">
    <property type="entry name" value="POLYSACCHARIDE DEACETYLASE FAMILY PROTEIN (AFU_ORTHOLOGUE AFUA_6G05030)"/>
    <property type="match status" value="1"/>
</dbReference>
<dbReference type="STRING" id="1715989.NITINOP_0198"/>
<dbReference type="Proteomes" id="UP000066284">
    <property type="component" value="Chromosome 1"/>
</dbReference>
<gene>
    <name evidence="2" type="ORF">NITINOP_0198</name>
</gene>